<dbReference type="EMBL" id="CADIJX010000005">
    <property type="protein sequence ID" value="CAB3672154.1"/>
    <property type="molecule type" value="Genomic_DNA"/>
</dbReference>
<name>A0A6S6ZFP7_9BURK</name>
<dbReference type="Proteomes" id="UP000494108">
    <property type="component" value="Unassembled WGS sequence"/>
</dbReference>
<sequence length="39" mass="4402">MHMAPGQAFFTIPGGDAPVQNTMNNIERQKLLVRKDMMI</sequence>
<dbReference type="AlphaFoldDB" id="A0A6S6ZFP7"/>
<keyword evidence="2" id="KW-1185">Reference proteome</keyword>
<protein>
    <submittedName>
        <fullName evidence="1">Uncharacterized protein</fullName>
    </submittedName>
</protein>
<organism evidence="1 2">
    <name type="scientific">Achromobacter pestifer</name>
    <dbReference type="NCBI Taxonomy" id="1353889"/>
    <lineage>
        <taxon>Bacteria</taxon>
        <taxon>Pseudomonadati</taxon>
        <taxon>Pseudomonadota</taxon>
        <taxon>Betaproteobacteria</taxon>
        <taxon>Burkholderiales</taxon>
        <taxon>Alcaligenaceae</taxon>
        <taxon>Achromobacter</taxon>
    </lineage>
</organism>
<gene>
    <name evidence="1" type="ORF">LMG3431_03903</name>
</gene>
<evidence type="ECO:0000313" key="1">
    <source>
        <dbReference type="EMBL" id="CAB3672154.1"/>
    </source>
</evidence>
<accession>A0A6S6ZFP7</accession>
<proteinExistence type="predicted"/>
<evidence type="ECO:0000313" key="2">
    <source>
        <dbReference type="Proteomes" id="UP000494108"/>
    </source>
</evidence>
<reference evidence="1 2" key="1">
    <citation type="submission" date="2020-04" db="EMBL/GenBank/DDBJ databases">
        <authorList>
            <person name="De Canck E."/>
        </authorList>
    </citation>
    <scope>NUCLEOTIDE SEQUENCE [LARGE SCALE GENOMIC DNA]</scope>
    <source>
        <strain evidence="1 2">LMG 3431</strain>
    </source>
</reference>